<dbReference type="InterPro" id="IPR036291">
    <property type="entry name" value="NAD(P)-bd_dom_sf"/>
</dbReference>
<evidence type="ECO:0000256" key="3">
    <source>
        <dbReference type="ARBA" id="ARBA00023154"/>
    </source>
</evidence>
<name>A0A0C3AZE5_PILCF</name>
<evidence type="ECO:0000256" key="2">
    <source>
        <dbReference type="ARBA" id="ARBA00023002"/>
    </source>
</evidence>
<feature type="region of interest" description="Disordered" evidence="4">
    <location>
        <begin position="109"/>
        <end position="129"/>
    </location>
</feature>
<dbReference type="InterPro" id="IPR051168">
    <property type="entry name" value="AASS"/>
</dbReference>
<dbReference type="FunFam" id="3.40.50.720:FF:000072">
    <property type="entry name" value="Saccharopine dehydrogenase [NADP(+), L-glutamate-forming]"/>
    <property type="match status" value="1"/>
</dbReference>
<accession>A0A0C3AZE5</accession>
<dbReference type="SMART" id="SM01003">
    <property type="entry name" value="AlaDh_PNT_N"/>
    <property type="match status" value="1"/>
</dbReference>
<dbReference type="Pfam" id="PF16653">
    <property type="entry name" value="Sacchrp_dh_C"/>
    <property type="match status" value="1"/>
</dbReference>
<dbReference type="STRING" id="765440.A0A0C3AZE5"/>
<dbReference type="PANTHER" id="PTHR11133:SF22">
    <property type="entry name" value="ALPHA-AMINOADIPIC SEMIALDEHYDE SYNTHASE, MITOCHONDRIAL"/>
    <property type="match status" value="1"/>
</dbReference>
<dbReference type="InterPro" id="IPR007886">
    <property type="entry name" value="AlaDH/PNT_N"/>
</dbReference>
<dbReference type="Pfam" id="PF05222">
    <property type="entry name" value="AlaDh_PNT_N"/>
    <property type="match status" value="1"/>
</dbReference>
<dbReference type="GO" id="GO:0004753">
    <property type="term" value="F:saccharopine dehydrogenase activity"/>
    <property type="evidence" value="ECO:0007669"/>
    <property type="project" value="TreeGrafter"/>
</dbReference>
<dbReference type="CDD" id="cd12189">
    <property type="entry name" value="LKR_SDH_like"/>
    <property type="match status" value="1"/>
</dbReference>
<dbReference type="EMBL" id="KN833010">
    <property type="protein sequence ID" value="KIM79378.1"/>
    <property type="molecule type" value="Genomic_DNA"/>
</dbReference>
<dbReference type="Gene3D" id="3.40.50.720">
    <property type="entry name" value="NAD(P)-binding Rossmann-like Domain"/>
    <property type="match status" value="2"/>
</dbReference>
<dbReference type="HOGENOM" id="CLU_005231_0_0_1"/>
<dbReference type="AlphaFoldDB" id="A0A0C3AZE5"/>
<dbReference type="Pfam" id="PF03435">
    <property type="entry name" value="Sacchrp_dh_NADP"/>
    <property type="match status" value="1"/>
</dbReference>
<feature type="domain" description="Alanine dehydrogenase/pyridine nucleotide transhydrogenase N-terminal" evidence="5">
    <location>
        <begin position="34"/>
        <end position="201"/>
    </location>
</feature>
<keyword evidence="7" id="KW-1185">Reference proteome</keyword>
<reference evidence="6 7" key="1">
    <citation type="submission" date="2014-04" db="EMBL/GenBank/DDBJ databases">
        <authorList>
            <consortium name="DOE Joint Genome Institute"/>
            <person name="Kuo A."/>
            <person name="Tarkka M."/>
            <person name="Buscot F."/>
            <person name="Kohler A."/>
            <person name="Nagy L.G."/>
            <person name="Floudas D."/>
            <person name="Copeland A."/>
            <person name="Barry K.W."/>
            <person name="Cichocki N."/>
            <person name="Veneault-Fourrey C."/>
            <person name="LaButti K."/>
            <person name="Lindquist E.A."/>
            <person name="Lipzen A."/>
            <person name="Lundell T."/>
            <person name="Morin E."/>
            <person name="Murat C."/>
            <person name="Sun H."/>
            <person name="Tunlid A."/>
            <person name="Henrissat B."/>
            <person name="Grigoriev I.V."/>
            <person name="Hibbett D.S."/>
            <person name="Martin F."/>
            <person name="Nordberg H.P."/>
            <person name="Cantor M.N."/>
            <person name="Hua S.X."/>
        </authorList>
    </citation>
    <scope>NUCLEOTIDE SEQUENCE [LARGE SCALE GENOMIC DNA]</scope>
    <source>
        <strain evidence="6 7">F 1598</strain>
    </source>
</reference>
<dbReference type="Proteomes" id="UP000054166">
    <property type="component" value="Unassembled WGS sequence"/>
</dbReference>
<dbReference type="Gene3D" id="1.10.1870.10">
    <property type="entry name" value="Domain 3, Saccharopine reductase"/>
    <property type="match status" value="1"/>
</dbReference>
<keyword evidence="3" id="KW-0028">Amino-acid biosynthesis</keyword>
<dbReference type="OrthoDB" id="10059875at2759"/>
<sequence>MTITHISRRSPLHHLLPHRHLRVFSTRPTQVTVGIRREDPGRIWERRCPLTPEAVDRLVRKEGVRVLVQDCDRRVFGIGEFVKAGAEIHSTLTPAHIIIGIKETPLPELVSSPAPSPHPHLSSSPSPELEHTMVPRTHLMFSHTTKGQPYNMELLSRFLRGRGGNWTESRVGMEPRLVDYELILGEDGKRCVGFGWFAGVAGALESLSTMAHAHLELGVASPFLHTPRPHTHPSIPSLRAKLREVGEHIVREGTPRSLGPFVFGLTGNGNVAHGVLDILKELPIVKVGVGDLQGLVYLVHALPQDYLFRKDGGLYSRENYYKHPGNYRSDFHTKVAPYLTLFINGTAWNPSFPRLMTNEQLAVTLERAQQVGRGRFTSVGDISCDIEGGLEFLTRASTLSDPCYTVRPTNIPAHLPSVHMMAVDILPSSLPLDASKHFSDAMFPYLQSLIREYRGEKEEEGGYREPLNRATIARAGELVGKHKWLEEPLSAWRDSVALTEVGSSAAEKPGNETGMVRKKKVLMLGSGMVAGPAVEEICKRGDVELLVASNSIPEATRLVNRHPNARSFLVDMLDQEQVGRLVDKADVVISLLPVPYHPSVAELCIKHRKHLVTASYISPAMKALHQRFVSADVLLLNEIGLDPGIDHCSAISLLSTIHAQNKRVVSFTSFCGGLPAPENADVPFGYKFSWSPRGVLGAALNGARFKLNGTDWEIPGENILTSHFQKVPVSDILKLEGIANRDSIPYANSYDLGPVGSLRTVLRGTLRLYPGFCDMMHSFKTLGLLEDAEHIVLQEWKSFLRMSLEIRHKVQLPDNSSSLVTMLTSLIPPPHFERVVRALVWLSLVPGDAASLPPLPKKPAAPIDLFTMVLAHKLKYKPGERDLVILSHEIVARSIDKPGVDEIYTSSLVTYGTPTASAMSRCVGLPVAFATLQVLDGKVPIRGVQGPTDATVYIPVLEGLQEVGLGMKENFSTGKGMEDTLAESLSSRYRR</sequence>
<dbReference type="PANTHER" id="PTHR11133">
    <property type="entry name" value="SACCHAROPINE DEHYDROGENASE"/>
    <property type="match status" value="1"/>
</dbReference>
<evidence type="ECO:0000313" key="6">
    <source>
        <dbReference type="EMBL" id="KIM79378.1"/>
    </source>
</evidence>
<dbReference type="InterPro" id="IPR005097">
    <property type="entry name" value="Sacchrp_dh_NADP-bd"/>
</dbReference>
<keyword evidence="1" id="KW-0521">NADP</keyword>
<dbReference type="GO" id="GO:0005737">
    <property type="term" value="C:cytoplasm"/>
    <property type="evidence" value="ECO:0007669"/>
    <property type="project" value="TreeGrafter"/>
</dbReference>
<dbReference type="SUPFAM" id="SSF55347">
    <property type="entry name" value="Glyceraldehyde-3-phosphate dehydrogenase-like, C-terminal domain"/>
    <property type="match status" value="1"/>
</dbReference>
<organism evidence="6 7">
    <name type="scientific">Piloderma croceum (strain F 1598)</name>
    <dbReference type="NCBI Taxonomy" id="765440"/>
    <lineage>
        <taxon>Eukaryota</taxon>
        <taxon>Fungi</taxon>
        <taxon>Dikarya</taxon>
        <taxon>Basidiomycota</taxon>
        <taxon>Agaricomycotina</taxon>
        <taxon>Agaricomycetes</taxon>
        <taxon>Agaricomycetidae</taxon>
        <taxon>Atheliales</taxon>
        <taxon>Atheliaceae</taxon>
        <taxon>Piloderma</taxon>
    </lineage>
</organism>
<dbReference type="Gene3D" id="3.30.360.10">
    <property type="entry name" value="Dihydrodipicolinate Reductase, domain 2"/>
    <property type="match status" value="1"/>
</dbReference>
<keyword evidence="2" id="KW-0560">Oxidoreductase</keyword>
<dbReference type="InParanoid" id="A0A0C3AZE5"/>
<dbReference type="SUPFAM" id="SSF52283">
    <property type="entry name" value="Formate/glycerate dehydrogenase catalytic domain-like"/>
    <property type="match status" value="1"/>
</dbReference>
<evidence type="ECO:0000313" key="7">
    <source>
        <dbReference type="Proteomes" id="UP000054166"/>
    </source>
</evidence>
<evidence type="ECO:0000256" key="4">
    <source>
        <dbReference type="SAM" id="MobiDB-lite"/>
    </source>
</evidence>
<proteinExistence type="predicted"/>
<dbReference type="InterPro" id="IPR032095">
    <property type="entry name" value="Sacchrp_dh-like_C"/>
</dbReference>
<keyword evidence="3" id="KW-0457">Lysine biosynthesis</keyword>
<dbReference type="SUPFAM" id="SSF51735">
    <property type="entry name" value="NAD(P)-binding Rossmann-fold domains"/>
    <property type="match status" value="1"/>
</dbReference>
<reference evidence="7" key="2">
    <citation type="submission" date="2015-01" db="EMBL/GenBank/DDBJ databases">
        <title>Evolutionary Origins and Diversification of the Mycorrhizal Mutualists.</title>
        <authorList>
            <consortium name="DOE Joint Genome Institute"/>
            <consortium name="Mycorrhizal Genomics Consortium"/>
            <person name="Kohler A."/>
            <person name="Kuo A."/>
            <person name="Nagy L.G."/>
            <person name="Floudas D."/>
            <person name="Copeland A."/>
            <person name="Barry K.W."/>
            <person name="Cichocki N."/>
            <person name="Veneault-Fourrey C."/>
            <person name="LaButti K."/>
            <person name="Lindquist E.A."/>
            <person name="Lipzen A."/>
            <person name="Lundell T."/>
            <person name="Morin E."/>
            <person name="Murat C."/>
            <person name="Riley R."/>
            <person name="Ohm R."/>
            <person name="Sun H."/>
            <person name="Tunlid A."/>
            <person name="Henrissat B."/>
            <person name="Grigoriev I.V."/>
            <person name="Hibbett D.S."/>
            <person name="Martin F."/>
        </authorList>
    </citation>
    <scope>NUCLEOTIDE SEQUENCE [LARGE SCALE GENOMIC DNA]</scope>
    <source>
        <strain evidence="7">F 1598</strain>
    </source>
</reference>
<gene>
    <name evidence="6" type="ORF">PILCRDRAFT_74408</name>
</gene>
<dbReference type="GO" id="GO:0019878">
    <property type="term" value="P:lysine biosynthetic process via aminoadipic acid"/>
    <property type="evidence" value="ECO:0007669"/>
    <property type="project" value="TreeGrafter"/>
</dbReference>
<evidence type="ECO:0000256" key="1">
    <source>
        <dbReference type="ARBA" id="ARBA00022857"/>
    </source>
</evidence>
<evidence type="ECO:0000259" key="5">
    <source>
        <dbReference type="SMART" id="SM01003"/>
    </source>
</evidence>
<protein>
    <recommendedName>
        <fullName evidence="5">Alanine dehydrogenase/pyridine nucleotide transhydrogenase N-terminal domain-containing protein</fullName>
    </recommendedName>
</protein>